<feature type="binding site" evidence="3">
    <location>
        <position position="131"/>
    </location>
    <ligand>
        <name>a divalent metal cation</name>
        <dbReference type="ChEBI" id="CHEBI:60240"/>
    </ligand>
</feature>
<accession>D5WTY9</accession>
<dbReference type="InterPro" id="IPR034660">
    <property type="entry name" value="DinB/YfiT-like"/>
</dbReference>
<dbReference type="InterPro" id="IPR007837">
    <property type="entry name" value="DinB"/>
</dbReference>
<dbReference type="HOGENOM" id="CLU_1746178_0_0_9"/>
<comment type="similarity">
    <text evidence="1">Belongs to the DinB family.</text>
</comment>
<dbReference type="Gene3D" id="1.20.120.450">
    <property type="entry name" value="dinb family like domain"/>
    <property type="match status" value="1"/>
</dbReference>
<evidence type="ECO:0000256" key="2">
    <source>
        <dbReference type="ARBA" id="ARBA00022723"/>
    </source>
</evidence>
<organism evidence="4 5">
    <name type="scientific">Kyrpidia tusciae (strain DSM 2912 / NBRC 15312 / T2)</name>
    <name type="common">Bacillus tusciae</name>
    <dbReference type="NCBI Taxonomy" id="562970"/>
    <lineage>
        <taxon>Bacteria</taxon>
        <taxon>Bacillati</taxon>
        <taxon>Bacillota</taxon>
        <taxon>Bacilli</taxon>
        <taxon>Bacillales</taxon>
        <taxon>Alicyclobacillaceae</taxon>
        <taxon>Kyrpidia</taxon>
    </lineage>
</organism>
<dbReference type="RefSeq" id="WP_013074602.1">
    <property type="nucleotide sequence ID" value="NC_014098.1"/>
</dbReference>
<sequence length="157" mass="17663">MFATIRDFAEEWSHESAATQRVLEALTDESLARQVAPGHRTLGEIAWHLVTSVHEILSHAGLQFESLGDDRRVPDSAGTIAEAYQKTSLAALEAAQTQWSDETLRETRNMYGEPWTVAFTLRILIQHQTHHRGQMTVLMRQAGLRVPGVYGPSKEER</sequence>
<keyword evidence="5" id="KW-1185">Reference proteome</keyword>
<evidence type="ECO:0000313" key="4">
    <source>
        <dbReference type="EMBL" id="ADG05309.1"/>
    </source>
</evidence>
<dbReference type="Pfam" id="PF05163">
    <property type="entry name" value="DinB"/>
    <property type="match status" value="1"/>
</dbReference>
<dbReference type="STRING" id="562970.Btus_0543"/>
<dbReference type="KEGG" id="bts:Btus_0543"/>
<evidence type="ECO:0000313" key="5">
    <source>
        <dbReference type="Proteomes" id="UP000002368"/>
    </source>
</evidence>
<dbReference type="EMBL" id="CP002017">
    <property type="protein sequence ID" value="ADG05309.1"/>
    <property type="molecule type" value="Genomic_DNA"/>
</dbReference>
<dbReference type="SUPFAM" id="SSF109854">
    <property type="entry name" value="DinB/YfiT-like putative metalloenzymes"/>
    <property type="match status" value="1"/>
</dbReference>
<keyword evidence="2 3" id="KW-0479">Metal-binding</keyword>
<protein>
    <submittedName>
        <fullName evidence="4">DinB family protein</fullName>
    </submittedName>
</protein>
<feature type="binding site" evidence="3">
    <location>
        <position position="127"/>
    </location>
    <ligand>
        <name>a divalent metal cation</name>
        <dbReference type="ChEBI" id="CHEBI:60240"/>
    </ligand>
</feature>
<dbReference type="eggNOG" id="COG2318">
    <property type="taxonomic scope" value="Bacteria"/>
</dbReference>
<evidence type="ECO:0000256" key="1">
    <source>
        <dbReference type="ARBA" id="ARBA00008635"/>
    </source>
</evidence>
<name>D5WTY9_KYRT2</name>
<proteinExistence type="inferred from homology"/>
<dbReference type="OrthoDB" id="119432at2"/>
<dbReference type="GO" id="GO:0046872">
    <property type="term" value="F:metal ion binding"/>
    <property type="evidence" value="ECO:0007669"/>
    <property type="project" value="UniProtKB-KW"/>
</dbReference>
<reference evidence="4 5" key="1">
    <citation type="journal article" date="2011" name="Stand. Genomic Sci.">
        <title>Complete genome sequence of the thermophilic, hydrogen-oxidizing Bacillus tusciae type strain (T2) and reclassification in the new genus, Kyrpidia gen. nov. as Kyrpidia tusciae comb. nov. and emendation of the family Alicyclobacillaceae da Costa and Rainey, 2010.</title>
        <authorList>
            <person name="Klenk H.P."/>
            <person name="Lapidus A."/>
            <person name="Chertkov O."/>
            <person name="Copeland A."/>
            <person name="Del Rio T.G."/>
            <person name="Nolan M."/>
            <person name="Lucas S."/>
            <person name="Chen F."/>
            <person name="Tice H."/>
            <person name="Cheng J.F."/>
            <person name="Han C."/>
            <person name="Bruce D."/>
            <person name="Goodwin L."/>
            <person name="Pitluck S."/>
            <person name="Pati A."/>
            <person name="Ivanova N."/>
            <person name="Mavromatis K."/>
            <person name="Daum C."/>
            <person name="Chen A."/>
            <person name="Palaniappan K."/>
            <person name="Chang Y.J."/>
            <person name="Land M."/>
            <person name="Hauser L."/>
            <person name="Jeffries C.D."/>
            <person name="Detter J.C."/>
            <person name="Rohde M."/>
            <person name="Abt B."/>
            <person name="Pukall R."/>
            <person name="Goker M."/>
            <person name="Bristow J."/>
            <person name="Markowitz V."/>
            <person name="Hugenholtz P."/>
            <person name="Eisen J.A."/>
        </authorList>
    </citation>
    <scope>NUCLEOTIDE SEQUENCE [LARGE SCALE GENOMIC DNA]</scope>
    <source>
        <strain evidence="4 5">DSM 2912</strain>
    </source>
</reference>
<gene>
    <name evidence="4" type="ordered locus">Btus_0543</name>
</gene>
<dbReference type="Proteomes" id="UP000002368">
    <property type="component" value="Chromosome"/>
</dbReference>
<dbReference type="AlphaFoldDB" id="D5WTY9"/>
<feature type="binding site" evidence="3">
    <location>
        <position position="48"/>
    </location>
    <ligand>
        <name>a divalent metal cation</name>
        <dbReference type="ChEBI" id="CHEBI:60240"/>
    </ligand>
</feature>
<evidence type="ECO:0000256" key="3">
    <source>
        <dbReference type="PIRSR" id="PIRSR607837-1"/>
    </source>
</evidence>